<protein>
    <submittedName>
        <fullName evidence="2">Uncharacterized protein</fullName>
    </submittedName>
</protein>
<sequence length="184" mass="19885">MDFGRVNGMPRPAWSRATLPGRALTLPLVAGGASGSWPVGRPSRWDVRDDRLAVCVRGQVHKTVVPHVQVQVQVQSPSCLKSKSKSKVRRASSPSPNPKSVQSSMRNPSQRSIRSPGSIQGRACAIQVRDPLFCAHSPADRRPACAGFSYLTQGPFGAGHGKNYSFSYGKRDEGKPMPPQEIPS</sequence>
<gene>
    <name evidence="2" type="ORF">BJ508DRAFT_48590</name>
</gene>
<evidence type="ECO:0000256" key="1">
    <source>
        <dbReference type="SAM" id="MobiDB-lite"/>
    </source>
</evidence>
<accession>A0A3N4HHZ3</accession>
<reference evidence="2 3" key="1">
    <citation type="journal article" date="2018" name="Nat. Ecol. Evol.">
        <title>Pezizomycetes genomes reveal the molecular basis of ectomycorrhizal truffle lifestyle.</title>
        <authorList>
            <person name="Murat C."/>
            <person name="Payen T."/>
            <person name="Noel B."/>
            <person name="Kuo A."/>
            <person name="Morin E."/>
            <person name="Chen J."/>
            <person name="Kohler A."/>
            <person name="Krizsan K."/>
            <person name="Balestrini R."/>
            <person name="Da Silva C."/>
            <person name="Montanini B."/>
            <person name="Hainaut M."/>
            <person name="Levati E."/>
            <person name="Barry K.W."/>
            <person name="Belfiori B."/>
            <person name="Cichocki N."/>
            <person name="Clum A."/>
            <person name="Dockter R.B."/>
            <person name="Fauchery L."/>
            <person name="Guy J."/>
            <person name="Iotti M."/>
            <person name="Le Tacon F."/>
            <person name="Lindquist E.A."/>
            <person name="Lipzen A."/>
            <person name="Malagnac F."/>
            <person name="Mello A."/>
            <person name="Molinier V."/>
            <person name="Miyauchi S."/>
            <person name="Poulain J."/>
            <person name="Riccioni C."/>
            <person name="Rubini A."/>
            <person name="Sitrit Y."/>
            <person name="Splivallo R."/>
            <person name="Traeger S."/>
            <person name="Wang M."/>
            <person name="Zifcakova L."/>
            <person name="Wipf D."/>
            <person name="Zambonelli A."/>
            <person name="Paolocci F."/>
            <person name="Nowrousian M."/>
            <person name="Ottonello S."/>
            <person name="Baldrian P."/>
            <person name="Spatafora J.W."/>
            <person name="Henrissat B."/>
            <person name="Nagy L.G."/>
            <person name="Aury J.M."/>
            <person name="Wincker P."/>
            <person name="Grigoriev I.V."/>
            <person name="Bonfante P."/>
            <person name="Martin F.M."/>
        </authorList>
    </citation>
    <scope>NUCLEOTIDE SEQUENCE [LARGE SCALE GENOMIC DNA]</scope>
    <source>
        <strain evidence="2 3">RN42</strain>
    </source>
</reference>
<evidence type="ECO:0000313" key="3">
    <source>
        <dbReference type="Proteomes" id="UP000275078"/>
    </source>
</evidence>
<feature type="compositionally biased region" description="Polar residues" evidence="1">
    <location>
        <begin position="98"/>
        <end position="118"/>
    </location>
</feature>
<dbReference type="EMBL" id="ML119816">
    <property type="protein sequence ID" value="RPA73569.1"/>
    <property type="molecule type" value="Genomic_DNA"/>
</dbReference>
<evidence type="ECO:0000313" key="2">
    <source>
        <dbReference type="EMBL" id="RPA73569.1"/>
    </source>
</evidence>
<organism evidence="2 3">
    <name type="scientific">Ascobolus immersus RN42</name>
    <dbReference type="NCBI Taxonomy" id="1160509"/>
    <lineage>
        <taxon>Eukaryota</taxon>
        <taxon>Fungi</taxon>
        <taxon>Dikarya</taxon>
        <taxon>Ascomycota</taxon>
        <taxon>Pezizomycotina</taxon>
        <taxon>Pezizomycetes</taxon>
        <taxon>Pezizales</taxon>
        <taxon>Ascobolaceae</taxon>
        <taxon>Ascobolus</taxon>
    </lineage>
</organism>
<feature type="region of interest" description="Disordered" evidence="1">
    <location>
        <begin position="79"/>
        <end position="118"/>
    </location>
</feature>
<dbReference type="Proteomes" id="UP000275078">
    <property type="component" value="Unassembled WGS sequence"/>
</dbReference>
<feature type="region of interest" description="Disordered" evidence="1">
    <location>
        <begin position="154"/>
        <end position="184"/>
    </location>
</feature>
<keyword evidence="3" id="KW-1185">Reference proteome</keyword>
<dbReference type="AlphaFoldDB" id="A0A3N4HHZ3"/>
<proteinExistence type="predicted"/>
<name>A0A3N4HHZ3_ASCIM</name>